<organism evidence="1 2">
    <name type="scientific">Candidatus Scalindua rubra</name>
    <dbReference type="NCBI Taxonomy" id="1872076"/>
    <lineage>
        <taxon>Bacteria</taxon>
        <taxon>Pseudomonadati</taxon>
        <taxon>Planctomycetota</taxon>
        <taxon>Candidatus Brocadiia</taxon>
        <taxon>Candidatus Brocadiales</taxon>
        <taxon>Candidatus Scalinduaceae</taxon>
        <taxon>Candidatus Scalindua</taxon>
    </lineage>
</organism>
<name>A0A1E3XD20_9BACT</name>
<accession>A0A1E3XD20</accession>
<sequence>MDIWSLEHVSQDIFTSITKFIKEGKGGIKLFSIEQLQQWRNRLPDDKKAELNSFRQRWADMDSQIDEFYSDRKLPDSDMHQDEKVRLYNEYKSIQLEKIIEYNRMIEKIELRIRKLESSRE</sequence>
<reference evidence="1 2" key="1">
    <citation type="submission" date="2016-07" db="EMBL/GenBank/DDBJ databases">
        <title>Draft genome of Scalindua rubra, obtained from a brine-seawater interface in the Red Sea, sheds light on salt adaptation in anammox bacteria.</title>
        <authorList>
            <person name="Speth D.R."/>
            <person name="Lagkouvardos I."/>
            <person name="Wang Y."/>
            <person name="Qian P.-Y."/>
            <person name="Dutilh B.E."/>
            <person name="Jetten M.S."/>
        </authorList>
    </citation>
    <scope>NUCLEOTIDE SEQUENCE [LARGE SCALE GENOMIC DNA]</scope>
    <source>
        <strain evidence="1">BSI-1</strain>
    </source>
</reference>
<gene>
    <name evidence="1" type="ORF">SCARUB_01359</name>
</gene>
<evidence type="ECO:0000313" key="1">
    <source>
        <dbReference type="EMBL" id="ODS33535.1"/>
    </source>
</evidence>
<proteinExistence type="predicted"/>
<dbReference type="AlphaFoldDB" id="A0A1E3XD20"/>
<dbReference type="Proteomes" id="UP000094056">
    <property type="component" value="Unassembled WGS sequence"/>
</dbReference>
<comment type="caution">
    <text evidence="1">The sequence shown here is derived from an EMBL/GenBank/DDBJ whole genome shotgun (WGS) entry which is preliminary data.</text>
</comment>
<dbReference type="EMBL" id="MAYW01000026">
    <property type="protein sequence ID" value="ODS33535.1"/>
    <property type="molecule type" value="Genomic_DNA"/>
</dbReference>
<protein>
    <submittedName>
        <fullName evidence="1">Uncharacterized protein</fullName>
    </submittedName>
</protein>
<evidence type="ECO:0000313" key="2">
    <source>
        <dbReference type="Proteomes" id="UP000094056"/>
    </source>
</evidence>